<evidence type="ECO:0000313" key="3">
    <source>
        <dbReference type="EMBL" id="KAF5761944.1"/>
    </source>
</evidence>
<dbReference type="InterPro" id="IPR036431">
    <property type="entry name" value="ARID_dom_sf"/>
</dbReference>
<evidence type="ECO:0000259" key="2">
    <source>
        <dbReference type="PROSITE" id="PS51011"/>
    </source>
</evidence>
<evidence type="ECO:0000313" key="4">
    <source>
        <dbReference type="Proteomes" id="UP000215914"/>
    </source>
</evidence>
<dbReference type="Gene3D" id="1.10.150.60">
    <property type="entry name" value="ARID DNA-binding domain"/>
    <property type="match status" value="1"/>
</dbReference>
<evidence type="ECO:0000256" key="1">
    <source>
        <dbReference type="SAM" id="MobiDB-lite"/>
    </source>
</evidence>
<dbReference type="SMART" id="SM01014">
    <property type="entry name" value="ARID"/>
    <property type="match status" value="1"/>
</dbReference>
<comment type="caution">
    <text evidence="3">The sequence shown here is derived from an EMBL/GenBank/DDBJ whole genome shotgun (WGS) entry which is preliminary data.</text>
</comment>
<feature type="region of interest" description="Disordered" evidence="1">
    <location>
        <begin position="136"/>
        <end position="168"/>
    </location>
</feature>
<dbReference type="Proteomes" id="UP000215914">
    <property type="component" value="Unassembled WGS sequence"/>
</dbReference>
<dbReference type="PROSITE" id="PS51011">
    <property type="entry name" value="ARID"/>
    <property type="match status" value="1"/>
</dbReference>
<organism evidence="3 4">
    <name type="scientific">Helianthus annuus</name>
    <name type="common">Common sunflower</name>
    <dbReference type="NCBI Taxonomy" id="4232"/>
    <lineage>
        <taxon>Eukaryota</taxon>
        <taxon>Viridiplantae</taxon>
        <taxon>Streptophyta</taxon>
        <taxon>Embryophyta</taxon>
        <taxon>Tracheophyta</taxon>
        <taxon>Spermatophyta</taxon>
        <taxon>Magnoliopsida</taxon>
        <taxon>eudicotyledons</taxon>
        <taxon>Gunneridae</taxon>
        <taxon>Pentapetalae</taxon>
        <taxon>asterids</taxon>
        <taxon>campanulids</taxon>
        <taxon>Asterales</taxon>
        <taxon>Asteraceae</taxon>
        <taxon>Asteroideae</taxon>
        <taxon>Heliantheae alliance</taxon>
        <taxon>Heliantheae</taxon>
        <taxon>Helianthus</taxon>
    </lineage>
</organism>
<feature type="compositionally biased region" description="Basic and acidic residues" evidence="1">
    <location>
        <begin position="158"/>
        <end position="168"/>
    </location>
</feature>
<dbReference type="Pfam" id="PF01388">
    <property type="entry name" value="ARID"/>
    <property type="match status" value="1"/>
</dbReference>
<name>A0A9K3DWP0_HELAN</name>
<feature type="domain" description="ARID" evidence="2">
    <location>
        <begin position="32"/>
        <end position="124"/>
    </location>
</feature>
<accession>A0A9K3DWP0</accession>
<dbReference type="GO" id="GO:0003677">
    <property type="term" value="F:DNA binding"/>
    <property type="evidence" value="ECO:0007669"/>
    <property type="project" value="InterPro"/>
</dbReference>
<protein>
    <submittedName>
        <fullName evidence="3">Transcription factor &amp; chromatin remodeling ARID family</fullName>
    </submittedName>
</protein>
<dbReference type="SUPFAM" id="SSF46774">
    <property type="entry name" value="ARID-like"/>
    <property type="match status" value="1"/>
</dbReference>
<dbReference type="CDD" id="cd16100">
    <property type="entry name" value="ARID"/>
    <property type="match status" value="1"/>
</dbReference>
<dbReference type="EMBL" id="MNCJ02000331">
    <property type="protein sequence ID" value="KAF5761944.1"/>
    <property type="molecule type" value="Genomic_DNA"/>
</dbReference>
<dbReference type="SMART" id="SM00501">
    <property type="entry name" value="BRIGHT"/>
    <property type="match status" value="1"/>
</dbReference>
<proteinExistence type="predicted"/>
<feature type="compositionally biased region" description="Polar residues" evidence="1">
    <location>
        <begin position="140"/>
        <end position="156"/>
    </location>
</feature>
<keyword evidence="4" id="KW-1185">Reference proteome</keyword>
<sequence length="224" mass="26444">MILQAMDFHEFQDCKALLDMLEDVEYVCKYKYDLEIKFEEMLKWFIKTKLGISTRPIPAYSGDKRKINLLELYLVVKREGGHKNVTSNNLWAVVAKDMGYDYNDGELMRIIYAKYLDVLVYYYKFKSTQQKVCEKETVKGNESVSRSRSYSDNQDSVAGRRERTMSDGCIPEEKGDHYALFAGNDWHGMKKMQKRRQFDFKQVEKVVDEANRSVLMHSRKYNQV</sequence>
<reference evidence="3" key="1">
    <citation type="journal article" date="2017" name="Nature">
        <title>The sunflower genome provides insights into oil metabolism, flowering and Asterid evolution.</title>
        <authorList>
            <person name="Badouin H."/>
            <person name="Gouzy J."/>
            <person name="Grassa C.J."/>
            <person name="Murat F."/>
            <person name="Staton S.E."/>
            <person name="Cottret L."/>
            <person name="Lelandais-Briere C."/>
            <person name="Owens G.L."/>
            <person name="Carrere S."/>
            <person name="Mayjonade B."/>
            <person name="Legrand L."/>
            <person name="Gill N."/>
            <person name="Kane N.C."/>
            <person name="Bowers J.E."/>
            <person name="Hubner S."/>
            <person name="Bellec A."/>
            <person name="Berard A."/>
            <person name="Berges H."/>
            <person name="Blanchet N."/>
            <person name="Boniface M.C."/>
            <person name="Brunel D."/>
            <person name="Catrice O."/>
            <person name="Chaidir N."/>
            <person name="Claudel C."/>
            <person name="Donnadieu C."/>
            <person name="Faraut T."/>
            <person name="Fievet G."/>
            <person name="Helmstetter N."/>
            <person name="King M."/>
            <person name="Knapp S.J."/>
            <person name="Lai Z."/>
            <person name="Le Paslier M.C."/>
            <person name="Lippi Y."/>
            <person name="Lorenzon L."/>
            <person name="Mandel J.R."/>
            <person name="Marage G."/>
            <person name="Marchand G."/>
            <person name="Marquand E."/>
            <person name="Bret-Mestries E."/>
            <person name="Morien E."/>
            <person name="Nambeesan S."/>
            <person name="Nguyen T."/>
            <person name="Pegot-Espagnet P."/>
            <person name="Pouilly N."/>
            <person name="Raftis F."/>
            <person name="Sallet E."/>
            <person name="Schiex T."/>
            <person name="Thomas J."/>
            <person name="Vandecasteele C."/>
            <person name="Vares D."/>
            <person name="Vear F."/>
            <person name="Vautrin S."/>
            <person name="Crespi M."/>
            <person name="Mangin B."/>
            <person name="Burke J.M."/>
            <person name="Salse J."/>
            <person name="Munos S."/>
            <person name="Vincourt P."/>
            <person name="Rieseberg L.H."/>
            <person name="Langlade N.B."/>
        </authorList>
    </citation>
    <scope>NUCLEOTIDE SEQUENCE</scope>
    <source>
        <tissue evidence="3">Leaves</tissue>
    </source>
</reference>
<dbReference type="InterPro" id="IPR001606">
    <property type="entry name" value="ARID_dom"/>
</dbReference>
<dbReference type="AlphaFoldDB" id="A0A9K3DWP0"/>
<dbReference type="PANTHER" id="PTHR46410">
    <property type="entry name" value="AT-RICH INTERACTIVE DOMAIN-CONTAINING PROTEIN 2"/>
    <property type="match status" value="1"/>
</dbReference>
<dbReference type="PANTHER" id="PTHR46410:SF26">
    <property type="entry name" value="BULB-TYPE LECTIN DOMAIN-CONTAINING PROTEIN-RELATED"/>
    <property type="match status" value="1"/>
</dbReference>
<dbReference type="Gramene" id="mRNA:HanXRQr2_Chr16g0771141">
    <property type="protein sequence ID" value="CDS:HanXRQr2_Chr16g0771141.1"/>
    <property type="gene ID" value="HanXRQr2_Chr16g0771141"/>
</dbReference>
<reference evidence="3" key="2">
    <citation type="submission" date="2020-06" db="EMBL/GenBank/DDBJ databases">
        <title>Helianthus annuus Genome sequencing and assembly Release 2.</title>
        <authorList>
            <person name="Gouzy J."/>
            <person name="Langlade N."/>
            <person name="Munos S."/>
        </authorList>
    </citation>
    <scope>NUCLEOTIDE SEQUENCE</scope>
    <source>
        <tissue evidence="3">Leaves</tissue>
    </source>
</reference>
<gene>
    <name evidence="3" type="ORF">HanXRQr2_Chr16g0771141</name>
</gene>